<dbReference type="PANTHER" id="PTHR48041:SF139">
    <property type="entry name" value="PROTEIN SCARLET"/>
    <property type="match status" value="1"/>
</dbReference>
<reference evidence="10 11" key="1">
    <citation type="journal article" date="2015" name="Genome Announc.">
        <title>Expanding the biotechnology potential of lactobacilli through comparative genomics of 213 strains and associated genera.</title>
        <authorList>
            <person name="Sun Z."/>
            <person name="Harris H.M."/>
            <person name="McCann A."/>
            <person name="Guo C."/>
            <person name="Argimon S."/>
            <person name="Zhang W."/>
            <person name="Yang X."/>
            <person name="Jeffery I.B."/>
            <person name="Cooney J.C."/>
            <person name="Kagawa T.F."/>
            <person name="Liu W."/>
            <person name="Song Y."/>
            <person name="Salvetti E."/>
            <person name="Wrobel A."/>
            <person name="Rasinkangas P."/>
            <person name="Parkhill J."/>
            <person name="Rea M.C."/>
            <person name="O'Sullivan O."/>
            <person name="Ritari J."/>
            <person name="Douillard F.P."/>
            <person name="Paul Ross R."/>
            <person name="Yang R."/>
            <person name="Briner A.E."/>
            <person name="Felis G.E."/>
            <person name="de Vos W.M."/>
            <person name="Barrangou R."/>
            <person name="Klaenhammer T.R."/>
            <person name="Caufield P.W."/>
            <person name="Cui Y."/>
            <person name="Zhang H."/>
            <person name="O'Toole P.W."/>
        </authorList>
    </citation>
    <scope>NUCLEOTIDE SEQUENCE [LARGE SCALE GENOMIC DNA]</scope>
    <source>
        <strain evidence="10 11">DSM 18793</strain>
    </source>
</reference>
<evidence type="ECO:0000256" key="4">
    <source>
        <dbReference type="ARBA" id="ARBA00022741"/>
    </source>
</evidence>
<evidence type="ECO:0000259" key="9">
    <source>
        <dbReference type="PROSITE" id="PS50893"/>
    </source>
</evidence>
<dbReference type="OrthoDB" id="9804819at2"/>
<dbReference type="PATRIC" id="fig|1423742.4.peg.195"/>
<dbReference type="Gene3D" id="3.40.50.300">
    <property type="entry name" value="P-loop containing nucleotide triphosphate hydrolases"/>
    <property type="match status" value="1"/>
</dbReference>
<dbReference type="PROSITE" id="PS50893">
    <property type="entry name" value="ABC_TRANSPORTER_2"/>
    <property type="match status" value="1"/>
</dbReference>
<dbReference type="PROSITE" id="PS00211">
    <property type="entry name" value="ABC_TRANSPORTER_1"/>
    <property type="match status" value="1"/>
</dbReference>
<dbReference type="GO" id="GO:0016887">
    <property type="term" value="F:ATP hydrolysis activity"/>
    <property type="evidence" value="ECO:0007669"/>
    <property type="project" value="InterPro"/>
</dbReference>
<comment type="subcellular location">
    <subcellularLocation>
        <location evidence="1">Membrane</location>
        <topology evidence="1">Multi-pass membrane protein</topology>
    </subcellularLocation>
</comment>
<dbReference type="InterPro" id="IPR050352">
    <property type="entry name" value="ABCG_transporters"/>
</dbReference>
<proteinExistence type="predicted"/>
<dbReference type="SUPFAM" id="SSF52540">
    <property type="entry name" value="P-loop containing nucleoside triphosphate hydrolases"/>
    <property type="match status" value="1"/>
</dbReference>
<feature type="domain" description="ABC transporter" evidence="9">
    <location>
        <begin position="198"/>
        <end position="443"/>
    </location>
</feature>
<dbReference type="SMART" id="SM00382">
    <property type="entry name" value="AAA"/>
    <property type="match status" value="1"/>
</dbReference>
<keyword evidence="3 8" id="KW-0812">Transmembrane</keyword>
<sequence>MDQQETIRSEVNRLERKFKRKQRWLKIWSLPALWEITKFIYSKSKLTFNYIMNINLGLVRLLLLLLEIIVIWNIFYYSLEVAEFIRRILLVLVMLLAQLFMDQDTVFDLVYNFHLVNVSFKQKIVFLVTLILIDTIRARIVQHRLNKLTNNYYLRYNQLVNQLGDSDSSLSTDEYQTAIEQPIIDDVHQQYLNEKSSLLDINLDAKTVDDGQRTLLQNIKGIQIKENSLVAILGVTGAGKSTLMNCLNGMEVSGTTGSVMFGGLNILHPKNFATVKSQIGSVPQENFLHQERSVYRELEAAAKDRLPKRTSQSTIQEHIQMALDKLNLTPIKDQKIRQCSGGELRRITIATELVGERRLLFLDEPEAGLDVSTKTSLIKTLKDLTRNDNRTIVVIIHDISYIDYFDSVIFLGVDNRQVGQLASFGTPDEIRARYQTQNFAEIYEMIGG</sequence>
<dbReference type="STRING" id="417373.GCA_001570685_01187"/>
<evidence type="ECO:0000256" key="2">
    <source>
        <dbReference type="ARBA" id="ARBA00022448"/>
    </source>
</evidence>
<evidence type="ECO:0000256" key="6">
    <source>
        <dbReference type="ARBA" id="ARBA00022989"/>
    </source>
</evidence>
<name>A0A0R1UT69_9LACO</name>
<evidence type="ECO:0000313" key="11">
    <source>
        <dbReference type="Proteomes" id="UP000051084"/>
    </source>
</evidence>
<evidence type="ECO:0000256" key="5">
    <source>
        <dbReference type="ARBA" id="ARBA00022840"/>
    </source>
</evidence>
<dbReference type="EMBL" id="AZGC01000008">
    <property type="protein sequence ID" value="KRL96384.1"/>
    <property type="molecule type" value="Genomic_DNA"/>
</dbReference>
<protein>
    <recommendedName>
        <fullName evidence="9">ABC transporter domain-containing protein</fullName>
    </recommendedName>
</protein>
<dbReference type="GO" id="GO:0016020">
    <property type="term" value="C:membrane"/>
    <property type="evidence" value="ECO:0007669"/>
    <property type="project" value="UniProtKB-SubCell"/>
</dbReference>
<gene>
    <name evidence="10" type="ORF">FC21_GL000183</name>
</gene>
<keyword evidence="7 8" id="KW-0472">Membrane</keyword>
<dbReference type="Pfam" id="PF00005">
    <property type="entry name" value="ABC_tran"/>
    <property type="match status" value="1"/>
</dbReference>
<dbReference type="AlphaFoldDB" id="A0A0R1UT69"/>
<dbReference type="GO" id="GO:0042626">
    <property type="term" value="F:ATPase-coupled transmembrane transporter activity"/>
    <property type="evidence" value="ECO:0007669"/>
    <property type="project" value="TreeGrafter"/>
</dbReference>
<dbReference type="InterPro" id="IPR017871">
    <property type="entry name" value="ABC_transporter-like_CS"/>
</dbReference>
<keyword evidence="6 8" id="KW-1133">Transmembrane helix</keyword>
<evidence type="ECO:0000313" key="10">
    <source>
        <dbReference type="EMBL" id="KRL96384.1"/>
    </source>
</evidence>
<dbReference type="GO" id="GO:0005524">
    <property type="term" value="F:ATP binding"/>
    <property type="evidence" value="ECO:0007669"/>
    <property type="project" value="UniProtKB-KW"/>
</dbReference>
<keyword evidence="11" id="KW-1185">Reference proteome</keyword>
<keyword evidence="4" id="KW-0547">Nucleotide-binding</keyword>
<dbReference type="InterPro" id="IPR003439">
    <property type="entry name" value="ABC_transporter-like_ATP-bd"/>
</dbReference>
<evidence type="ECO:0000256" key="8">
    <source>
        <dbReference type="SAM" id="Phobius"/>
    </source>
</evidence>
<keyword evidence="2" id="KW-0813">Transport</keyword>
<dbReference type="PANTHER" id="PTHR48041">
    <property type="entry name" value="ABC TRANSPORTER G FAMILY MEMBER 28"/>
    <property type="match status" value="1"/>
</dbReference>
<dbReference type="Proteomes" id="UP000051084">
    <property type="component" value="Unassembled WGS sequence"/>
</dbReference>
<dbReference type="RefSeq" id="WP_054653446.1">
    <property type="nucleotide sequence ID" value="NZ_AZGC01000008.1"/>
</dbReference>
<evidence type="ECO:0000256" key="3">
    <source>
        <dbReference type="ARBA" id="ARBA00022692"/>
    </source>
</evidence>
<dbReference type="InterPro" id="IPR003593">
    <property type="entry name" value="AAA+_ATPase"/>
</dbReference>
<dbReference type="InterPro" id="IPR027417">
    <property type="entry name" value="P-loop_NTPase"/>
</dbReference>
<organism evidence="10 11">
    <name type="scientific">Limosilactobacillus equigenerosi DSM 18793 = JCM 14505</name>
    <dbReference type="NCBI Taxonomy" id="1423742"/>
    <lineage>
        <taxon>Bacteria</taxon>
        <taxon>Bacillati</taxon>
        <taxon>Bacillota</taxon>
        <taxon>Bacilli</taxon>
        <taxon>Lactobacillales</taxon>
        <taxon>Lactobacillaceae</taxon>
        <taxon>Limosilactobacillus</taxon>
    </lineage>
</organism>
<comment type="caution">
    <text evidence="10">The sequence shown here is derived from an EMBL/GenBank/DDBJ whole genome shotgun (WGS) entry which is preliminary data.</text>
</comment>
<feature type="transmembrane region" description="Helical" evidence="8">
    <location>
        <begin position="54"/>
        <end position="77"/>
    </location>
</feature>
<accession>A0A0R1UT69</accession>
<evidence type="ECO:0000256" key="7">
    <source>
        <dbReference type="ARBA" id="ARBA00023136"/>
    </source>
</evidence>
<keyword evidence="5" id="KW-0067">ATP-binding</keyword>
<evidence type="ECO:0000256" key="1">
    <source>
        <dbReference type="ARBA" id="ARBA00004141"/>
    </source>
</evidence>